<evidence type="ECO:0000256" key="4">
    <source>
        <dbReference type="ARBA" id="ARBA00022553"/>
    </source>
</evidence>
<keyword evidence="7" id="KW-0446">Lipid-binding</keyword>
<proteinExistence type="predicted"/>
<dbReference type="FunFam" id="3.30.530.20:FF:000017">
    <property type="entry name" value="Phosphatidylcholine transfer protein, putative"/>
    <property type="match status" value="1"/>
</dbReference>
<keyword evidence="5" id="KW-0007">Acetylation</keyword>
<comment type="subunit">
    <text evidence="8">Interacts with ACOT13/THEM2.</text>
</comment>
<keyword evidence="2" id="KW-0813">Transport</keyword>
<evidence type="ECO:0000256" key="2">
    <source>
        <dbReference type="ARBA" id="ARBA00022448"/>
    </source>
</evidence>
<name>A0A6B2LIZ2_9EUKA</name>
<reference evidence="13" key="1">
    <citation type="journal article" date="2020" name="J. Eukaryot. Microbiol.">
        <title>De novo Sequencing, Assembly and Annotation of the Transcriptome for the Free-Living Testate Amoeba Arcella intermedia.</title>
        <authorList>
            <person name="Ribeiro G.M."/>
            <person name="Porfirio-Sousa A.L."/>
            <person name="Maurer-Alcala X.X."/>
            <person name="Katz L.A."/>
            <person name="Lahr D.J.G."/>
        </authorList>
    </citation>
    <scope>NUCLEOTIDE SEQUENCE</scope>
</reference>
<dbReference type="PANTHER" id="PTHR19308">
    <property type="entry name" value="PHOSPHATIDYLCHOLINE TRANSFER PROTEIN"/>
    <property type="match status" value="1"/>
</dbReference>
<dbReference type="EMBL" id="GIBP01007821">
    <property type="protein sequence ID" value="NDV36790.1"/>
    <property type="molecule type" value="Transcribed_RNA"/>
</dbReference>
<organism evidence="13">
    <name type="scientific">Arcella intermedia</name>
    <dbReference type="NCBI Taxonomy" id="1963864"/>
    <lineage>
        <taxon>Eukaryota</taxon>
        <taxon>Amoebozoa</taxon>
        <taxon>Tubulinea</taxon>
        <taxon>Elardia</taxon>
        <taxon>Arcellinida</taxon>
        <taxon>Sphaerothecina</taxon>
        <taxon>Arcellidae</taxon>
        <taxon>Arcella</taxon>
    </lineage>
</organism>
<evidence type="ECO:0000256" key="11">
    <source>
        <dbReference type="ARBA" id="ARBA00079049"/>
    </source>
</evidence>
<evidence type="ECO:0000256" key="9">
    <source>
        <dbReference type="ARBA" id="ARBA00069061"/>
    </source>
</evidence>
<dbReference type="GO" id="GO:0008289">
    <property type="term" value="F:lipid binding"/>
    <property type="evidence" value="ECO:0007669"/>
    <property type="project" value="UniProtKB-KW"/>
</dbReference>
<dbReference type="SUPFAM" id="SSF55961">
    <property type="entry name" value="Bet v1-like"/>
    <property type="match status" value="1"/>
</dbReference>
<dbReference type="AlphaFoldDB" id="A0A6B2LIZ2"/>
<evidence type="ECO:0000256" key="6">
    <source>
        <dbReference type="ARBA" id="ARBA00023055"/>
    </source>
</evidence>
<dbReference type="InterPro" id="IPR002913">
    <property type="entry name" value="START_lipid-bd_dom"/>
</dbReference>
<evidence type="ECO:0000256" key="5">
    <source>
        <dbReference type="ARBA" id="ARBA00022990"/>
    </source>
</evidence>
<dbReference type="GO" id="GO:0006869">
    <property type="term" value="P:lipid transport"/>
    <property type="evidence" value="ECO:0007669"/>
    <property type="project" value="UniProtKB-KW"/>
</dbReference>
<evidence type="ECO:0000259" key="12">
    <source>
        <dbReference type="PROSITE" id="PS50848"/>
    </source>
</evidence>
<dbReference type="InterPro" id="IPR051213">
    <property type="entry name" value="START_lipid_transfer"/>
</dbReference>
<sequence>MDKLKGKFDHPHEHAPQGWDEFFNDLGVKVYRKLKQGTQFKYRTFGVIQCPASEYFSFYKDLDNWRKWDENVDDLSIIERQTEAVDIVYWSVKFPFPLSNRDYIYRRHAKYYDSHKMWVISCRTCEHDSKKPSSKRVRVTNYKMVQVLRESDNGMCQTFIEHYDDPQINAPSWLLNWVTKTAIPKFMSKLTVECKKYIKQKK</sequence>
<keyword evidence="3" id="KW-0963">Cytoplasm</keyword>
<dbReference type="PANTHER" id="PTHR19308:SF39">
    <property type="entry name" value="PHOSPHATIDYLCHOLINE TRANSFER PROTEIN"/>
    <property type="match status" value="1"/>
</dbReference>
<dbReference type="InterPro" id="IPR023393">
    <property type="entry name" value="START-like_dom_sf"/>
</dbReference>
<dbReference type="Pfam" id="PF01852">
    <property type="entry name" value="START"/>
    <property type="match status" value="1"/>
</dbReference>
<feature type="domain" description="START" evidence="12">
    <location>
        <begin position="17"/>
        <end position="199"/>
    </location>
</feature>
<keyword evidence="4" id="KW-0597">Phosphoprotein</keyword>
<evidence type="ECO:0000256" key="8">
    <source>
        <dbReference type="ARBA" id="ARBA00063535"/>
    </source>
</evidence>
<evidence type="ECO:0000256" key="7">
    <source>
        <dbReference type="ARBA" id="ARBA00023121"/>
    </source>
</evidence>
<dbReference type="GO" id="GO:0005829">
    <property type="term" value="C:cytosol"/>
    <property type="evidence" value="ECO:0007669"/>
    <property type="project" value="UniProtKB-ARBA"/>
</dbReference>
<protein>
    <recommendedName>
        <fullName evidence="9">Phosphatidylcholine transfer protein</fullName>
    </recommendedName>
    <alternativeName>
        <fullName evidence="11">START domain-containing protein 2</fullName>
    </alternativeName>
    <alternativeName>
        <fullName evidence="10">StAR-related lipid transfer protein 2</fullName>
    </alternativeName>
</protein>
<comment type="subcellular location">
    <subcellularLocation>
        <location evidence="1">Cytoplasm</location>
    </subcellularLocation>
</comment>
<evidence type="ECO:0000313" key="13">
    <source>
        <dbReference type="EMBL" id="NDV36790.1"/>
    </source>
</evidence>
<evidence type="ECO:0000256" key="3">
    <source>
        <dbReference type="ARBA" id="ARBA00022490"/>
    </source>
</evidence>
<evidence type="ECO:0000256" key="10">
    <source>
        <dbReference type="ARBA" id="ARBA00077188"/>
    </source>
</evidence>
<dbReference type="Gene3D" id="3.30.530.20">
    <property type="match status" value="1"/>
</dbReference>
<dbReference type="SMART" id="SM00234">
    <property type="entry name" value="START"/>
    <property type="match status" value="1"/>
</dbReference>
<dbReference type="PROSITE" id="PS50848">
    <property type="entry name" value="START"/>
    <property type="match status" value="1"/>
</dbReference>
<accession>A0A6B2LIZ2</accession>
<evidence type="ECO:0000256" key="1">
    <source>
        <dbReference type="ARBA" id="ARBA00004496"/>
    </source>
</evidence>
<keyword evidence="6" id="KW-0445">Lipid transport</keyword>